<dbReference type="InterPro" id="IPR015510">
    <property type="entry name" value="PGRP"/>
</dbReference>
<evidence type="ECO:0000313" key="8">
    <source>
        <dbReference type="EMBL" id="SEQ66852.1"/>
    </source>
</evidence>
<dbReference type="RefSeq" id="WP_245770198.1">
    <property type="nucleotide sequence ID" value="NZ_FOET01000012.1"/>
</dbReference>
<dbReference type="PANTHER" id="PTHR11022:SF41">
    <property type="entry name" value="PEPTIDOGLYCAN-RECOGNITION PROTEIN LC-RELATED"/>
    <property type="match status" value="1"/>
</dbReference>
<protein>
    <submittedName>
        <fullName evidence="8">Repeat domain-containing protein</fullName>
    </submittedName>
</protein>
<evidence type="ECO:0000259" key="7">
    <source>
        <dbReference type="SMART" id="SM00701"/>
    </source>
</evidence>
<dbReference type="Gene3D" id="2.130.10.130">
    <property type="entry name" value="Integrin alpha, N-terminal"/>
    <property type="match status" value="3"/>
</dbReference>
<dbReference type="Proteomes" id="UP000199055">
    <property type="component" value="Unassembled WGS sequence"/>
</dbReference>
<dbReference type="GO" id="GO:0009253">
    <property type="term" value="P:peptidoglycan catabolic process"/>
    <property type="evidence" value="ECO:0007669"/>
    <property type="project" value="InterPro"/>
</dbReference>
<feature type="signal peptide" evidence="6">
    <location>
        <begin position="1"/>
        <end position="27"/>
    </location>
</feature>
<evidence type="ECO:0000256" key="5">
    <source>
        <dbReference type="SAM" id="MobiDB-lite"/>
    </source>
</evidence>
<evidence type="ECO:0000256" key="1">
    <source>
        <dbReference type="ARBA" id="ARBA00007553"/>
    </source>
</evidence>
<keyword evidence="3" id="KW-0677">Repeat</keyword>
<dbReference type="InterPro" id="IPR006619">
    <property type="entry name" value="PGRP_domain_met/bac"/>
</dbReference>
<proteinExistence type="inferred from homology"/>
<dbReference type="CDD" id="cd06583">
    <property type="entry name" value="PGRP"/>
    <property type="match status" value="1"/>
</dbReference>
<organism evidence="8 9">
    <name type="scientific">Streptomyces radiopugnans</name>
    <dbReference type="NCBI Taxonomy" id="403935"/>
    <lineage>
        <taxon>Bacteria</taxon>
        <taxon>Bacillati</taxon>
        <taxon>Actinomycetota</taxon>
        <taxon>Actinomycetes</taxon>
        <taxon>Kitasatosporales</taxon>
        <taxon>Streptomycetaceae</taxon>
        <taxon>Streptomyces</taxon>
    </lineage>
</organism>
<gene>
    <name evidence="8" type="ORF">SAMN05216481_11286</name>
</gene>
<evidence type="ECO:0000313" key="9">
    <source>
        <dbReference type="Proteomes" id="UP000199055"/>
    </source>
</evidence>
<dbReference type="GO" id="GO:0008745">
    <property type="term" value="F:N-acetylmuramoyl-L-alanine amidase activity"/>
    <property type="evidence" value="ECO:0007669"/>
    <property type="project" value="InterPro"/>
</dbReference>
<dbReference type="Pfam" id="PF13517">
    <property type="entry name" value="FG-GAP_3"/>
    <property type="match status" value="1"/>
</dbReference>
<feature type="compositionally biased region" description="Polar residues" evidence="5">
    <location>
        <begin position="523"/>
        <end position="532"/>
    </location>
</feature>
<keyword evidence="4" id="KW-0325">Glycoprotein</keyword>
<comment type="similarity">
    <text evidence="1">Belongs to the N-acetylmuramoyl-L-alanine amidase 2 family.</text>
</comment>
<dbReference type="AlphaFoldDB" id="A0A1H9HXB1"/>
<dbReference type="PANTHER" id="PTHR11022">
    <property type="entry name" value="PEPTIDOGLYCAN RECOGNITION PROTEIN"/>
    <property type="match status" value="1"/>
</dbReference>
<dbReference type="GO" id="GO:0008270">
    <property type="term" value="F:zinc ion binding"/>
    <property type="evidence" value="ECO:0007669"/>
    <property type="project" value="InterPro"/>
</dbReference>
<feature type="compositionally biased region" description="Low complexity" evidence="5">
    <location>
        <begin position="225"/>
        <end position="246"/>
    </location>
</feature>
<dbReference type="InterPro" id="IPR002502">
    <property type="entry name" value="Amidase_domain"/>
</dbReference>
<dbReference type="SMART" id="SM00701">
    <property type="entry name" value="PGRP"/>
    <property type="match status" value="1"/>
</dbReference>
<dbReference type="InterPro" id="IPR006311">
    <property type="entry name" value="TAT_signal"/>
</dbReference>
<sequence>MSLKRRTWLTLGAVAVGGAGVVTVAVANPPEDNGSSVTASPVRVYSVNLKTRGEGHSGVTRRDTKPFSLLGISWPRATAEIGGRAEVRTRDIETGEWTPWQELDLDIHVPEGEEGREATARGATAPRWVGPSDGVEARVVSADGQTSDEFPAGMRLDLVDPGVTPREARKANAADLGPAAFETAVDTGMRPAAYVAEDPVPTATASDPVDGASASPGEPSPTEPAPTGTESTAPGTTEPTPTGTESTEPDATGSPTADPSPTPTVPTAPESTVTRPPIVSRAAWGADESMVEEPSAYLEDGIKAAFVHHTALEDINYTCSDSAAIVRSLMTFHVKSNGWNDLGYNFLVDKCGTIFEGRHGGVDLPVVGAHTYGFNSYSTGIAVIGNYAAGDVPTPDVTGAVARIAAWKLGQYGVDPTGRVTLTAMGNTGVWKEGEQATLRTVSGHRDGYNTACPGQTLYDALPEIRRFAASPAASSAAPTADFNRDGMGDMAVGTPRAAVGGKAKAGTVSVAPGGADGPVASTRVTLSQSSPGVPGASETGDSWGAAVAYGDVNGDGHADLAVGAPGEDDTVGNTDSGAVTVLYGPGFTKAKWLEAATADRTGGARFGSTVAVGDFDSDGTADVFTASTRGPAGWWAFDVADGTVRKGALKTGTTGTIDSLASTTGDFNRDGYTDVVLNHRDSGGTGRLTLLNGSAGGLTYVGMSSVKGGRSVAAADINGDAYTDLVVGQPYASESSAFRGGQITVLPGSPDGPTTTGRKVIHQDTSGVPGAAEAGDALGWSVSAGDVNGDGRADVLAGLPFEDLTRDGVNRKNAGMALLLYGTSSGLGTSGAMSLHQDTSGVAGASETDDRLGAGVLLADMSGWGRADLAVGAPGENSFDGTILQFDAGSRGVSTSGAVYYGRSAMGTPAGAWLGYPLAP</sequence>
<keyword evidence="2 6" id="KW-0732">Signal</keyword>
<dbReference type="STRING" id="403935.SAMN05216481_11286"/>
<accession>A0A1H9HXB1</accession>
<dbReference type="PROSITE" id="PS51470">
    <property type="entry name" value="FG_GAP"/>
    <property type="match status" value="3"/>
</dbReference>
<dbReference type="InterPro" id="IPR013517">
    <property type="entry name" value="FG-GAP"/>
</dbReference>
<evidence type="ECO:0000256" key="3">
    <source>
        <dbReference type="ARBA" id="ARBA00022737"/>
    </source>
</evidence>
<feature type="region of interest" description="Disordered" evidence="5">
    <location>
        <begin position="201"/>
        <end position="277"/>
    </location>
</feature>
<dbReference type="PROSITE" id="PS51318">
    <property type="entry name" value="TAT"/>
    <property type="match status" value="1"/>
</dbReference>
<keyword evidence="9" id="KW-1185">Reference proteome</keyword>
<evidence type="ECO:0000256" key="4">
    <source>
        <dbReference type="ARBA" id="ARBA00023180"/>
    </source>
</evidence>
<evidence type="ECO:0000256" key="6">
    <source>
        <dbReference type="SAM" id="SignalP"/>
    </source>
</evidence>
<evidence type="ECO:0000256" key="2">
    <source>
        <dbReference type="ARBA" id="ARBA00022729"/>
    </source>
</evidence>
<feature type="chain" id="PRO_5011755232" evidence="6">
    <location>
        <begin position="28"/>
        <end position="921"/>
    </location>
</feature>
<dbReference type="Pfam" id="PF01510">
    <property type="entry name" value="Amidase_2"/>
    <property type="match status" value="1"/>
</dbReference>
<dbReference type="SMART" id="SM00191">
    <property type="entry name" value="Int_alpha"/>
    <property type="match status" value="6"/>
</dbReference>
<dbReference type="InterPro" id="IPR036505">
    <property type="entry name" value="Amidase/PGRP_sf"/>
</dbReference>
<dbReference type="InterPro" id="IPR013519">
    <property type="entry name" value="Int_alpha_beta-p"/>
</dbReference>
<dbReference type="Pfam" id="PF01839">
    <property type="entry name" value="FG-GAP"/>
    <property type="match status" value="4"/>
</dbReference>
<dbReference type="EMBL" id="FOET01000012">
    <property type="protein sequence ID" value="SEQ66852.1"/>
    <property type="molecule type" value="Genomic_DNA"/>
</dbReference>
<name>A0A1H9HXB1_9ACTN</name>
<dbReference type="Gene3D" id="3.40.80.10">
    <property type="entry name" value="Peptidoglycan recognition protein-like"/>
    <property type="match status" value="1"/>
</dbReference>
<reference evidence="8 9" key="1">
    <citation type="submission" date="2016-10" db="EMBL/GenBank/DDBJ databases">
        <authorList>
            <person name="de Groot N.N."/>
        </authorList>
    </citation>
    <scope>NUCLEOTIDE SEQUENCE [LARGE SCALE GENOMIC DNA]</scope>
    <source>
        <strain evidence="8 9">CGMCC 4.3519</strain>
    </source>
</reference>
<feature type="region of interest" description="Disordered" evidence="5">
    <location>
        <begin position="508"/>
        <end position="540"/>
    </location>
</feature>
<dbReference type="SUPFAM" id="SSF55846">
    <property type="entry name" value="N-acetylmuramoyl-L-alanine amidase-like"/>
    <property type="match status" value="1"/>
</dbReference>
<dbReference type="InterPro" id="IPR028994">
    <property type="entry name" value="Integrin_alpha_N"/>
</dbReference>
<dbReference type="SUPFAM" id="SSF69318">
    <property type="entry name" value="Integrin alpha N-terminal domain"/>
    <property type="match status" value="1"/>
</dbReference>
<feature type="domain" description="Peptidoglycan recognition protein family" evidence="7">
    <location>
        <begin position="276"/>
        <end position="427"/>
    </location>
</feature>